<gene>
    <name evidence="6" type="ORF">NP589_19105</name>
</gene>
<dbReference type="Pfam" id="PF19443">
    <property type="entry name" value="DAHL"/>
    <property type="match status" value="1"/>
</dbReference>
<keyword evidence="3" id="KW-0472">Membrane</keyword>
<dbReference type="Gene3D" id="3.30.565.10">
    <property type="entry name" value="Histidine kinase-like ATPase, C-terminal domain"/>
    <property type="match status" value="1"/>
</dbReference>
<dbReference type="SUPFAM" id="SSF55785">
    <property type="entry name" value="PYP-like sensor domain (PAS domain)"/>
    <property type="match status" value="1"/>
</dbReference>
<dbReference type="PRINTS" id="PR00344">
    <property type="entry name" value="BCTRLSENSOR"/>
</dbReference>
<evidence type="ECO:0000313" key="7">
    <source>
        <dbReference type="Proteomes" id="UP001524570"/>
    </source>
</evidence>
<evidence type="ECO:0000313" key="6">
    <source>
        <dbReference type="EMBL" id="MCQ8119538.1"/>
    </source>
</evidence>
<dbReference type="InterPro" id="IPR005467">
    <property type="entry name" value="His_kinase_dom"/>
</dbReference>
<comment type="caution">
    <text evidence="6">The sequence shown here is derived from an EMBL/GenBank/DDBJ whole genome shotgun (WGS) entry which is preliminary data.</text>
</comment>
<evidence type="ECO:0000256" key="2">
    <source>
        <dbReference type="ARBA" id="ARBA00012438"/>
    </source>
</evidence>
<feature type="transmembrane region" description="Helical" evidence="3">
    <location>
        <begin position="247"/>
        <end position="267"/>
    </location>
</feature>
<evidence type="ECO:0000259" key="4">
    <source>
        <dbReference type="PROSITE" id="PS50109"/>
    </source>
</evidence>
<name>A0ABT1TZK3_9GAMM</name>
<dbReference type="Proteomes" id="UP001524570">
    <property type="component" value="Unassembled WGS sequence"/>
</dbReference>
<dbReference type="Pfam" id="PF02518">
    <property type="entry name" value="HATPase_c"/>
    <property type="match status" value="1"/>
</dbReference>
<dbReference type="EMBL" id="JANIBL010000076">
    <property type="protein sequence ID" value="MCQ8119538.1"/>
    <property type="molecule type" value="Genomic_DNA"/>
</dbReference>
<dbReference type="InterPro" id="IPR036890">
    <property type="entry name" value="HATPase_C_sf"/>
</dbReference>
<evidence type="ECO:0000259" key="5">
    <source>
        <dbReference type="PROSITE" id="PS50112"/>
    </source>
</evidence>
<sequence length="690" mass="77070">MTVISWQPRLIVAGLLLALTYLWLQSASPELERRNRLQTTLRIIELRDAELMRDILLARAGLLANYDALTKAGQELLRLSQSLQTELQPASADPEKQMGNLADQLTATVQDSLVQIEYLKSDNALLRNSVMSFDEIGKTLRNAAKPADTAKLGNLWRLMFSFMDSPQPELANEIQQELDRLAGLAPLTDDYRVLIAHGRLIIDVSPKVDTLLRQIIAHPIVSRVDDLQQALRQYSDKVEKQAEIYRLSLYLVAVVLLVYLLYQFALLRANTLALRRAHANLQEETNERLQAESWLRESEARLRAITDSAHEAIISVDMQGNVVSWNQGAQLMFGYAANQMLGQPFQQLLANPSPDFFEQHRDEREINRLNSPMLDSVALRQDSSEFPVELSLSTWTRGTERYLTAIIRDISARKHLEEVARQQELQLIQANKMTALGTLVSGVAHEINNPNQLILFNAGLLAHIWSDALDILEDRYQASGEFSLGGLPYSEMRSSAAVLIRDVKDGAKRIERIVAELKNYARPPGSEAQVSFVINEVVERAVRLLKHLIDQKTLHFKTDFTETLPMLRGDPQQVEQVLVNLLINALEALPDPQKSVSVATKLLDDGRQICVEVRDEGIGIATEHIEQLCDPFFTTKQANGGTGLGLAISASLLRAQGGHLSFSSEPGQGTCARVIFPLNPVPAMEANHAM</sequence>
<dbReference type="Gene3D" id="1.10.287.130">
    <property type="match status" value="1"/>
</dbReference>
<dbReference type="RefSeq" id="WP_256608391.1">
    <property type="nucleotide sequence ID" value="NZ_JANIBL010000076.1"/>
</dbReference>
<dbReference type="InterPro" id="IPR004358">
    <property type="entry name" value="Sig_transdc_His_kin-like_C"/>
</dbReference>
<keyword evidence="3" id="KW-0812">Transmembrane</keyword>
<evidence type="ECO:0000256" key="3">
    <source>
        <dbReference type="SAM" id="Phobius"/>
    </source>
</evidence>
<keyword evidence="7" id="KW-1185">Reference proteome</keyword>
<proteinExistence type="predicted"/>
<accession>A0ABT1TZK3</accession>
<dbReference type="CDD" id="cd00130">
    <property type="entry name" value="PAS"/>
    <property type="match status" value="1"/>
</dbReference>
<comment type="catalytic activity">
    <reaction evidence="1">
        <text>ATP + protein L-histidine = ADP + protein N-phospho-L-histidine.</text>
        <dbReference type="EC" id="2.7.13.3"/>
    </reaction>
</comment>
<dbReference type="PANTHER" id="PTHR43065">
    <property type="entry name" value="SENSOR HISTIDINE KINASE"/>
    <property type="match status" value="1"/>
</dbReference>
<dbReference type="PANTHER" id="PTHR43065:SF42">
    <property type="entry name" value="TWO-COMPONENT SENSOR PPRA"/>
    <property type="match status" value="1"/>
</dbReference>
<dbReference type="InterPro" id="IPR003594">
    <property type="entry name" value="HATPase_dom"/>
</dbReference>
<dbReference type="PROSITE" id="PS50112">
    <property type="entry name" value="PAS"/>
    <property type="match status" value="1"/>
</dbReference>
<dbReference type="EC" id="2.7.13.3" evidence="2"/>
<feature type="domain" description="PAS" evidence="5">
    <location>
        <begin position="298"/>
        <end position="343"/>
    </location>
</feature>
<protein>
    <recommendedName>
        <fullName evidence="2">histidine kinase</fullName>
        <ecNumber evidence="2">2.7.13.3</ecNumber>
    </recommendedName>
</protein>
<dbReference type="InterPro" id="IPR000014">
    <property type="entry name" value="PAS"/>
</dbReference>
<keyword evidence="3" id="KW-1133">Transmembrane helix</keyword>
<dbReference type="PROSITE" id="PS50109">
    <property type="entry name" value="HIS_KIN"/>
    <property type="match status" value="1"/>
</dbReference>
<dbReference type="Gene3D" id="3.30.450.20">
    <property type="entry name" value="PAS domain"/>
    <property type="match status" value="1"/>
</dbReference>
<organism evidence="6 7">
    <name type="scientific">Methylomonas rosea</name>
    <dbReference type="NCBI Taxonomy" id="2952227"/>
    <lineage>
        <taxon>Bacteria</taxon>
        <taxon>Pseudomonadati</taxon>
        <taxon>Pseudomonadota</taxon>
        <taxon>Gammaproteobacteria</taxon>
        <taxon>Methylococcales</taxon>
        <taxon>Methylococcaceae</taxon>
        <taxon>Methylomonas</taxon>
    </lineage>
</organism>
<dbReference type="SMART" id="SM00091">
    <property type="entry name" value="PAS"/>
    <property type="match status" value="1"/>
</dbReference>
<dbReference type="Pfam" id="PF13426">
    <property type="entry name" value="PAS_9"/>
    <property type="match status" value="1"/>
</dbReference>
<evidence type="ECO:0000256" key="1">
    <source>
        <dbReference type="ARBA" id="ARBA00000085"/>
    </source>
</evidence>
<dbReference type="InterPro" id="IPR045812">
    <property type="entry name" value="DAHL"/>
</dbReference>
<reference evidence="6 7" key="1">
    <citation type="submission" date="2022-07" db="EMBL/GenBank/DDBJ databases">
        <title>Methylomonas rivi sp. nov., Methylomonas rosea sp. nov., Methylomonas aureus sp. nov. and Methylomonas subterranea sp. nov., four novel methanotrophs isolated from a freshwater creek and the deep terrestrial subsurface.</title>
        <authorList>
            <person name="Abin C."/>
            <person name="Sankaranarayanan K."/>
            <person name="Garner C."/>
            <person name="Sindelar R."/>
            <person name="Kotary K."/>
            <person name="Garner R."/>
            <person name="Barclay S."/>
            <person name="Lawson P."/>
            <person name="Krumholz L."/>
        </authorList>
    </citation>
    <scope>NUCLEOTIDE SEQUENCE [LARGE SCALE GENOMIC DNA]</scope>
    <source>
        <strain evidence="6 7">WSC-7</strain>
    </source>
</reference>
<dbReference type="SUPFAM" id="SSF55874">
    <property type="entry name" value="ATPase domain of HSP90 chaperone/DNA topoisomerase II/histidine kinase"/>
    <property type="match status" value="1"/>
</dbReference>
<feature type="domain" description="Histidine kinase" evidence="4">
    <location>
        <begin position="442"/>
        <end position="680"/>
    </location>
</feature>
<dbReference type="SMART" id="SM00387">
    <property type="entry name" value="HATPase_c"/>
    <property type="match status" value="1"/>
</dbReference>
<dbReference type="InterPro" id="IPR035965">
    <property type="entry name" value="PAS-like_dom_sf"/>
</dbReference>
<dbReference type="NCBIfam" id="TIGR00229">
    <property type="entry name" value="sensory_box"/>
    <property type="match status" value="1"/>
</dbReference>